<reference evidence="1" key="2">
    <citation type="submission" date="2024-06" db="EMBL/GenBank/DDBJ databases">
        <authorList>
            <person name="Petrova K.O."/>
            <person name="Toshchakov S.V."/>
            <person name="Boltjanskaja Y.V."/>
            <person name="Kevbrin V.V."/>
        </authorList>
    </citation>
    <scope>NUCLEOTIDE SEQUENCE</scope>
    <source>
        <strain evidence="1">Z-710</strain>
    </source>
</reference>
<dbReference type="EMBL" id="CP159485">
    <property type="protein sequence ID" value="XCI29151.1"/>
    <property type="molecule type" value="Genomic_DNA"/>
</dbReference>
<dbReference type="AlphaFoldDB" id="A0AAU8HUT6"/>
<organism evidence="1">
    <name type="scientific">Proteinivorax hydrogeniformans</name>
    <dbReference type="NCBI Taxonomy" id="1826727"/>
    <lineage>
        <taxon>Bacteria</taxon>
        <taxon>Bacillati</taxon>
        <taxon>Bacillota</taxon>
        <taxon>Clostridia</taxon>
        <taxon>Eubacteriales</taxon>
        <taxon>Proteinivoracaceae</taxon>
        <taxon>Proteinivorax</taxon>
    </lineage>
</organism>
<accession>A0AAU8HUT6</accession>
<protein>
    <submittedName>
        <fullName evidence="1">Uncharacterized protein</fullName>
    </submittedName>
</protein>
<evidence type="ECO:0000313" key="1">
    <source>
        <dbReference type="EMBL" id="XCI29151.1"/>
    </source>
</evidence>
<proteinExistence type="predicted"/>
<reference evidence="1" key="1">
    <citation type="journal article" date="2018" name="Antonie Van Leeuwenhoek">
        <title>Proteinivorax hydrogeniformans sp. nov., an anaerobic, haloalkaliphilic bacterium fermenting proteinaceous compounds with high hydrogen production.</title>
        <authorList>
            <person name="Boltyanskaya Y."/>
            <person name="Detkova E."/>
            <person name="Pimenov N."/>
            <person name="Kevbrin V."/>
        </authorList>
    </citation>
    <scope>NUCLEOTIDE SEQUENCE</scope>
    <source>
        <strain evidence="1">Z-710</strain>
    </source>
</reference>
<gene>
    <name evidence="1" type="ORF">PRVXH_000460</name>
</gene>
<sequence length="136" mass="15730">MRHRIKGVTYTVLYDEKAKEMGEYALLSLKRLSPKLKNQYYSWDSKYCLDRIKNQFGKPSYIIDGLYSGEVEVWVLLTPTGNVIYVEGWPYVEPAALYVHCKNFDETITSFCKWLTISNNSKHLKVLDGGKTVAYS</sequence>
<dbReference type="RefSeq" id="WP_353893699.1">
    <property type="nucleotide sequence ID" value="NZ_CP159485.1"/>
</dbReference>
<name>A0AAU8HUT6_9FIRM</name>